<protein>
    <submittedName>
        <fullName evidence="2">Uncharacterized protein</fullName>
    </submittedName>
</protein>
<name>A0A6G0SV93_APHGL</name>
<gene>
    <name evidence="2" type="ORF">AGLY_017307</name>
</gene>
<keyword evidence="1" id="KW-0812">Transmembrane</keyword>
<dbReference type="Proteomes" id="UP000475862">
    <property type="component" value="Unassembled WGS sequence"/>
</dbReference>
<evidence type="ECO:0000256" key="1">
    <source>
        <dbReference type="SAM" id="Phobius"/>
    </source>
</evidence>
<evidence type="ECO:0000313" key="3">
    <source>
        <dbReference type="Proteomes" id="UP000475862"/>
    </source>
</evidence>
<comment type="caution">
    <text evidence="2">The sequence shown here is derived from an EMBL/GenBank/DDBJ whole genome shotgun (WGS) entry which is preliminary data.</text>
</comment>
<keyword evidence="1" id="KW-1133">Transmembrane helix</keyword>
<accession>A0A6G0SV93</accession>
<organism evidence="2 3">
    <name type="scientific">Aphis glycines</name>
    <name type="common">Soybean aphid</name>
    <dbReference type="NCBI Taxonomy" id="307491"/>
    <lineage>
        <taxon>Eukaryota</taxon>
        <taxon>Metazoa</taxon>
        <taxon>Ecdysozoa</taxon>
        <taxon>Arthropoda</taxon>
        <taxon>Hexapoda</taxon>
        <taxon>Insecta</taxon>
        <taxon>Pterygota</taxon>
        <taxon>Neoptera</taxon>
        <taxon>Paraneoptera</taxon>
        <taxon>Hemiptera</taxon>
        <taxon>Sternorrhyncha</taxon>
        <taxon>Aphidomorpha</taxon>
        <taxon>Aphidoidea</taxon>
        <taxon>Aphididae</taxon>
        <taxon>Aphidini</taxon>
        <taxon>Aphis</taxon>
        <taxon>Aphis</taxon>
    </lineage>
</organism>
<sequence>MPPYIRFFDPLTAECHKAKLRIRTVRKRPDLILAGYHICPKSSGFAYKLPNCIILSVNNLIFNWHSPLVLRGSRTRMCCLRFTHFLLVSFVSASFETGERKFAMSYVFNDKMIYQLAVILIIMSRRTETQKPNYRSTPTALRIYTDLEINYFCSMTRLVLEKVVLSINSSWLIRLLKIISNNGDHQDVNRLHLVFSNNDKLIKKSIKRFSQRISSIIVTFSISLLENLALKLIYKRRRKVDRRSAVQKKLVFWKLYRITIYKVKSVQYLRLTLSS</sequence>
<dbReference type="AlphaFoldDB" id="A0A6G0SV93"/>
<feature type="transmembrane region" description="Helical" evidence="1">
    <location>
        <begin position="213"/>
        <end position="234"/>
    </location>
</feature>
<keyword evidence="1" id="KW-0472">Membrane</keyword>
<evidence type="ECO:0000313" key="2">
    <source>
        <dbReference type="EMBL" id="KAE9522296.1"/>
    </source>
</evidence>
<reference evidence="2 3" key="1">
    <citation type="submission" date="2019-08" db="EMBL/GenBank/DDBJ databases">
        <title>The genome of the soybean aphid Biotype 1, its phylome, world population structure and adaptation to the North American continent.</title>
        <authorList>
            <person name="Giordano R."/>
            <person name="Donthu R.K."/>
            <person name="Hernandez A.G."/>
            <person name="Wright C.L."/>
            <person name="Zimin A.V."/>
        </authorList>
    </citation>
    <scope>NUCLEOTIDE SEQUENCE [LARGE SCALE GENOMIC DNA]</scope>
    <source>
        <tissue evidence="2">Whole aphids</tissue>
    </source>
</reference>
<proteinExistence type="predicted"/>
<dbReference type="EMBL" id="VYZN01001410">
    <property type="protein sequence ID" value="KAE9522296.1"/>
    <property type="molecule type" value="Genomic_DNA"/>
</dbReference>
<keyword evidence="3" id="KW-1185">Reference proteome</keyword>